<reference evidence="3" key="1">
    <citation type="journal article" date="2016" name="Nat. Genet.">
        <title>The genome sequences of Arachis duranensis and Arachis ipaensis, the diploid ancestors of cultivated peanut.</title>
        <authorList>
            <person name="Bertioli D.J."/>
            <person name="Cannon S.B."/>
            <person name="Froenicke L."/>
            <person name="Huang G."/>
            <person name="Farmer A.D."/>
            <person name="Cannon E.K."/>
            <person name="Liu X."/>
            <person name="Gao D."/>
            <person name="Clevenger J."/>
            <person name="Dash S."/>
            <person name="Ren L."/>
            <person name="Moretzsohn M.C."/>
            <person name="Shirasawa K."/>
            <person name="Huang W."/>
            <person name="Vidigal B."/>
            <person name="Abernathy B."/>
            <person name="Chu Y."/>
            <person name="Niederhuth C.E."/>
            <person name="Umale P."/>
            <person name="Araujo A.C."/>
            <person name="Kozik A."/>
            <person name="Kim K.D."/>
            <person name="Burow M.D."/>
            <person name="Varshney R.K."/>
            <person name="Wang X."/>
            <person name="Zhang X."/>
            <person name="Barkley N."/>
            <person name="Guimaraes P.M."/>
            <person name="Isobe S."/>
            <person name="Guo B."/>
            <person name="Liao B."/>
            <person name="Stalker H.T."/>
            <person name="Schmitz R.J."/>
            <person name="Scheffler B.E."/>
            <person name="Leal-Bertioli S.C."/>
            <person name="Xun X."/>
            <person name="Jackson S.A."/>
            <person name="Michelmore R."/>
            <person name="Ozias-Akins P."/>
        </authorList>
    </citation>
    <scope>NUCLEOTIDE SEQUENCE [LARGE SCALE GENOMIC DNA]</scope>
    <source>
        <strain evidence="3">cv. V14167</strain>
    </source>
</reference>
<dbReference type="GO" id="GO:0009793">
    <property type="term" value="P:embryo development ending in seed dormancy"/>
    <property type="evidence" value="ECO:0007669"/>
    <property type="project" value="TreeGrafter"/>
</dbReference>
<dbReference type="AlphaFoldDB" id="A0A9C6WQX7"/>
<dbReference type="SMART" id="SM00564">
    <property type="entry name" value="PQQ"/>
    <property type="match status" value="4"/>
</dbReference>
<dbReference type="GO" id="GO:0010183">
    <property type="term" value="P:pollen tube guidance"/>
    <property type="evidence" value="ECO:0007669"/>
    <property type="project" value="TreeGrafter"/>
</dbReference>
<dbReference type="PANTHER" id="PTHR37253">
    <property type="entry name" value="PROTEIN GAMETE EXPRESSED 3"/>
    <property type="match status" value="1"/>
</dbReference>
<dbReference type="InterPro" id="IPR015943">
    <property type="entry name" value="WD40/YVTN_repeat-like_dom_sf"/>
</dbReference>
<sequence>MAVTPAATSIVSMAVTSSFFSCVLSSLPMAVTMPMIHLLIFVFALATLSPSSAYDRLSKPLVGDDGRIYVCSNKKLFAFESNGSISWTMHIDYKCNVAVAPVHGGFGKIYLIADNRILMVKLENSGTSEPVAELFFGPGPGQQVETEIIGLSVSTVTSTVFINIKNRGLFAYKSHGRLLWSIGPVLYKFGYHQGCRKNITDCSFASVPVLDQCEGSIYISNTEGQLYCLSIRGRHFRWIQDFSYLDRNFTITAGNNGRLYVTVPVRALLLALDVFSGNVLWQRSIGPLSKADSVPVVDSNGWVSIGSLDGFLYSFSPTGDLKKFSRRNTDNYVIQVGSFLDCSGFAVYTSQIEMEGKVSHTAGEFATVSAIRPKVALLTMLVPATGSIYWSENNPGQLTTSLSKSDLSQFLVDEEILLAFLAASMQLFERKCADGLVPIYNAETGNLLQCRTTGQKLASSCSQARTKLVSIYTGNERVIALFLLFESTVLAILIGLVRFCCSFWAKKKLQDQGLGSFLAKRCSLQLKKKALDRTITELERKATEEAADREVLDKLVDMSKEREGIQRKLSTTYSLGRDKSDSHARSILPLQTGKTKSYSFQGTRGKNMTMFHTMSDTSSSESSYEGETSMLGNKDSSTKAKTKALMMEDSSSSSSS</sequence>
<proteinExistence type="predicted"/>
<feature type="region of interest" description="Disordered" evidence="1">
    <location>
        <begin position="614"/>
        <end position="656"/>
    </location>
</feature>
<dbReference type="Gene3D" id="2.130.10.10">
    <property type="entry name" value="YVTN repeat-like/Quinoprotein amine dehydrogenase"/>
    <property type="match status" value="1"/>
</dbReference>
<evidence type="ECO:0000313" key="4">
    <source>
        <dbReference type="RefSeq" id="XP_052111108.1"/>
    </source>
</evidence>
<dbReference type="GeneID" id="107472044"/>
<evidence type="ECO:0000256" key="2">
    <source>
        <dbReference type="SAM" id="Phobius"/>
    </source>
</evidence>
<accession>A0A9C6WQX7</accession>
<name>A0A9C6WQX7_ARADU</name>
<dbReference type="InterPro" id="IPR011047">
    <property type="entry name" value="Quinoprotein_ADH-like_sf"/>
</dbReference>
<dbReference type="GO" id="GO:0005886">
    <property type="term" value="C:plasma membrane"/>
    <property type="evidence" value="ECO:0007669"/>
    <property type="project" value="TreeGrafter"/>
</dbReference>
<dbReference type="InterPro" id="IPR018391">
    <property type="entry name" value="PQQ_b-propeller_rpt"/>
</dbReference>
<evidence type="ECO:0000256" key="1">
    <source>
        <dbReference type="SAM" id="MobiDB-lite"/>
    </source>
</evidence>
<keyword evidence="2" id="KW-0812">Transmembrane</keyword>
<organism evidence="3 4">
    <name type="scientific">Arachis duranensis</name>
    <name type="common">Wild peanut</name>
    <dbReference type="NCBI Taxonomy" id="130453"/>
    <lineage>
        <taxon>Eukaryota</taxon>
        <taxon>Viridiplantae</taxon>
        <taxon>Streptophyta</taxon>
        <taxon>Embryophyta</taxon>
        <taxon>Tracheophyta</taxon>
        <taxon>Spermatophyta</taxon>
        <taxon>Magnoliopsida</taxon>
        <taxon>eudicotyledons</taxon>
        <taxon>Gunneridae</taxon>
        <taxon>Pentapetalae</taxon>
        <taxon>rosids</taxon>
        <taxon>fabids</taxon>
        <taxon>Fabales</taxon>
        <taxon>Fabaceae</taxon>
        <taxon>Papilionoideae</taxon>
        <taxon>50 kb inversion clade</taxon>
        <taxon>dalbergioids sensu lato</taxon>
        <taxon>Dalbergieae</taxon>
        <taxon>Pterocarpus clade</taxon>
        <taxon>Arachis</taxon>
    </lineage>
</organism>
<evidence type="ECO:0000313" key="3">
    <source>
        <dbReference type="Proteomes" id="UP000515211"/>
    </source>
</evidence>
<dbReference type="InterPro" id="IPR045301">
    <property type="entry name" value="GEX3-like"/>
</dbReference>
<dbReference type="RefSeq" id="XP_052111108.1">
    <property type="nucleotide sequence ID" value="XM_052255148.1"/>
</dbReference>
<keyword evidence="2" id="KW-1133">Transmembrane helix</keyword>
<feature type="transmembrane region" description="Helical" evidence="2">
    <location>
        <begin position="478"/>
        <end position="501"/>
    </location>
</feature>
<gene>
    <name evidence="4" type="primary">LOC107472044</name>
</gene>
<dbReference type="PANTHER" id="PTHR37253:SF1">
    <property type="entry name" value="PROTEIN GAMETE EXPRESSED 3"/>
    <property type="match status" value="1"/>
</dbReference>
<keyword evidence="3" id="KW-1185">Reference proteome</keyword>
<keyword evidence="2" id="KW-0472">Membrane</keyword>
<protein>
    <submittedName>
        <fullName evidence="4">Protein GAMETE EXPRESSED 3 isoform X1</fullName>
    </submittedName>
</protein>
<feature type="compositionally biased region" description="Low complexity" evidence="1">
    <location>
        <begin position="614"/>
        <end position="629"/>
    </location>
</feature>
<reference evidence="4" key="2">
    <citation type="submission" date="2025-08" db="UniProtKB">
        <authorList>
            <consortium name="RefSeq"/>
        </authorList>
    </citation>
    <scope>IDENTIFICATION</scope>
    <source>
        <tissue evidence="4">Whole plant</tissue>
    </source>
</reference>
<dbReference type="Proteomes" id="UP000515211">
    <property type="component" value="Chromosome 10"/>
</dbReference>
<dbReference type="SUPFAM" id="SSF50998">
    <property type="entry name" value="Quinoprotein alcohol dehydrogenase-like"/>
    <property type="match status" value="1"/>
</dbReference>